<comment type="caution">
    <text evidence="1">The sequence shown here is derived from an EMBL/GenBank/DDBJ whole genome shotgun (WGS) entry which is preliminary data.</text>
</comment>
<dbReference type="Gene3D" id="3.30.1240.10">
    <property type="match status" value="1"/>
</dbReference>
<dbReference type="RefSeq" id="WP_317329767.1">
    <property type="nucleotide sequence ID" value="NZ_JAWJZA010000002.1"/>
</dbReference>
<organism evidence="1 2">
    <name type="scientific">Veillonella absiana</name>
    <dbReference type="NCBI Taxonomy" id="3079305"/>
    <lineage>
        <taxon>Bacteria</taxon>
        <taxon>Bacillati</taxon>
        <taxon>Bacillota</taxon>
        <taxon>Negativicutes</taxon>
        <taxon>Veillonellales</taxon>
        <taxon>Veillonellaceae</taxon>
        <taxon>Veillonella</taxon>
    </lineage>
</organism>
<dbReference type="CDD" id="cd07516">
    <property type="entry name" value="HAD_Pase"/>
    <property type="match status" value="1"/>
</dbReference>
<dbReference type="GO" id="GO:0016787">
    <property type="term" value="F:hydrolase activity"/>
    <property type="evidence" value="ECO:0007669"/>
    <property type="project" value="UniProtKB-KW"/>
</dbReference>
<keyword evidence="1" id="KW-0378">Hydrolase</keyword>
<sequence>MNLQNEKPVRLIVSDVDGTLVNTKKSITDENVAAIKLAMDQGVRVAIASGRAWNEMNEIFDKIPDLRYFICSNGALVMDKQDNRQVYREGFPKQQALHLLDRLLEYGIYTEAYMGAAIYGTRESLPRVDYYIRENIRLFVLETRTFVADLRTYMDQFDMGPEKLQVFYGDESMKQRIVQDLSNDISYDLLLSSEGNLEFVLPHTTKGNAVKELGANWGIGADQIMTIGDSHNDVSMLQFADISIAMGNSDDFVKDSAQYITKDNDSNGVAYAIHQVLERNKQLMS</sequence>
<dbReference type="EMBL" id="JAWJZB010000004">
    <property type="protein sequence ID" value="MDV5088066.1"/>
    <property type="molecule type" value="Genomic_DNA"/>
</dbReference>
<keyword evidence="2" id="KW-1185">Reference proteome</keyword>
<dbReference type="EC" id="3.1.3.-" evidence="1"/>
<dbReference type="InterPro" id="IPR006379">
    <property type="entry name" value="HAD-SF_hydro_IIB"/>
</dbReference>
<dbReference type="InterPro" id="IPR000150">
    <property type="entry name" value="Cof"/>
</dbReference>
<proteinExistence type="predicted"/>
<accession>A0ABU3Z8M5</accession>
<dbReference type="NCBIfam" id="TIGR00099">
    <property type="entry name" value="Cof-subfamily"/>
    <property type="match status" value="1"/>
</dbReference>
<evidence type="ECO:0000313" key="2">
    <source>
        <dbReference type="Proteomes" id="UP001272515"/>
    </source>
</evidence>
<dbReference type="Pfam" id="PF08282">
    <property type="entry name" value="Hydrolase_3"/>
    <property type="match status" value="1"/>
</dbReference>
<dbReference type="PANTHER" id="PTHR10000:SF53">
    <property type="entry name" value="5-AMINO-6-(5-PHOSPHO-D-RIBITYLAMINO)URACIL PHOSPHATASE YBJI-RELATED"/>
    <property type="match status" value="1"/>
</dbReference>
<dbReference type="SFLD" id="SFLDS00003">
    <property type="entry name" value="Haloacid_Dehalogenase"/>
    <property type="match status" value="1"/>
</dbReference>
<dbReference type="SUPFAM" id="SSF56784">
    <property type="entry name" value="HAD-like"/>
    <property type="match status" value="1"/>
</dbReference>
<dbReference type="NCBIfam" id="TIGR01484">
    <property type="entry name" value="HAD-SF-IIB"/>
    <property type="match status" value="1"/>
</dbReference>
<gene>
    <name evidence="1" type="ORF">RVY80_04285</name>
</gene>
<dbReference type="Proteomes" id="UP001272515">
    <property type="component" value="Unassembled WGS sequence"/>
</dbReference>
<protein>
    <submittedName>
        <fullName evidence="1">Cof-type HAD-IIB family hydrolase</fullName>
        <ecNumber evidence="1">3.1.3.-</ecNumber>
    </submittedName>
</protein>
<dbReference type="PANTHER" id="PTHR10000">
    <property type="entry name" value="PHOSPHOSERINE PHOSPHATASE"/>
    <property type="match status" value="1"/>
</dbReference>
<dbReference type="Gene3D" id="3.40.50.1000">
    <property type="entry name" value="HAD superfamily/HAD-like"/>
    <property type="match status" value="1"/>
</dbReference>
<reference evidence="1 2" key="1">
    <citation type="submission" date="2023-10" db="EMBL/GenBank/DDBJ databases">
        <title>Veillonella sp. nov., isolated from a pig farm feces dump.</title>
        <authorList>
            <person name="Chang Y.-H."/>
        </authorList>
    </citation>
    <scope>NUCLEOTIDE SEQUENCE [LARGE SCALE GENOMIC DNA]</scope>
    <source>
        <strain evidence="1 2">YH-vei2233</strain>
    </source>
</reference>
<name>A0ABU3Z8M5_9FIRM</name>
<dbReference type="InterPro" id="IPR023214">
    <property type="entry name" value="HAD_sf"/>
</dbReference>
<dbReference type="PROSITE" id="PS01228">
    <property type="entry name" value="COF_1"/>
    <property type="match status" value="1"/>
</dbReference>
<evidence type="ECO:0000313" key="1">
    <source>
        <dbReference type="EMBL" id="MDV5088066.1"/>
    </source>
</evidence>
<dbReference type="InterPro" id="IPR036412">
    <property type="entry name" value="HAD-like_sf"/>
</dbReference>
<dbReference type="PROSITE" id="PS01229">
    <property type="entry name" value="COF_2"/>
    <property type="match status" value="1"/>
</dbReference>
<dbReference type="SFLD" id="SFLDG01140">
    <property type="entry name" value="C2.B:_Phosphomannomutase_and_P"/>
    <property type="match status" value="1"/>
</dbReference>